<dbReference type="Gramene" id="AET5Gv20875300.6">
    <property type="protein sequence ID" value="AET5Gv20875300.6"/>
    <property type="gene ID" value="AET5Gv20875300"/>
</dbReference>
<feature type="domain" description="RNA polymerase Rpb2" evidence="13">
    <location>
        <begin position="546"/>
        <end position="610"/>
    </location>
</feature>
<dbReference type="InterPro" id="IPR015712">
    <property type="entry name" value="DNA-dir_RNA_pol_su2"/>
</dbReference>
<keyword evidence="5" id="KW-0548">Nucleotidyltransferase</keyword>
<dbReference type="CDD" id="cd00653">
    <property type="entry name" value="RNA_pol_B_RPB2"/>
    <property type="match status" value="1"/>
</dbReference>
<feature type="domain" description="RNA polymerase Rpb2" evidence="14">
    <location>
        <begin position="645"/>
        <end position="706"/>
    </location>
</feature>
<dbReference type="InterPro" id="IPR007644">
    <property type="entry name" value="RNA_pol_bsu_protrusion"/>
</dbReference>
<dbReference type="GO" id="GO:0003677">
    <property type="term" value="F:DNA binding"/>
    <property type="evidence" value="ECO:0007669"/>
    <property type="project" value="InterPro"/>
</dbReference>
<dbReference type="Pfam" id="PF04561">
    <property type="entry name" value="RNA_pol_Rpb2_2"/>
    <property type="match status" value="1"/>
</dbReference>
<dbReference type="InterPro" id="IPR007642">
    <property type="entry name" value="RNA_pol_Rpb2_2"/>
</dbReference>
<dbReference type="Pfam" id="PF00562">
    <property type="entry name" value="RNA_pol_Rpb2_6"/>
    <property type="match status" value="1"/>
</dbReference>
<dbReference type="InterPro" id="IPR037034">
    <property type="entry name" value="RNA_pol_Rpb2_2_sf"/>
</dbReference>
<dbReference type="Pfam" id="PF04567">
    <property type="entry name" value="RNA_pol_Rpb2_5"/>
    <property type="match status" value="1"/>
</dbReference>
<dbReference type="Proteomes" id="UP000015105">
    <property type="component" value="Chromosome 5D"/>
</dbReference>
<reference evidence="16" key="3">
    <citation type="journal article" date="2017" name="Nature">
        <title>Genome sequence of the progenitor of the wheat D genome Aegilops tauschii.</title>
        <authorList>
            <person name="Luo M.C."/>
            <person name="Gu Y.Q."/>
            <person name="Puiu D."/>
            <person name="Wang H."/>
            <person name="Twardziok S.O."/>
            <person name="Deal K.R."/>
            <person name="Huo N."/>
            <person name="Zhu T."/>
            <person name="Wang L."/>
            <person name="Wang Y."/>
            <person name="McGuire P.E."/>
            <person name="Liu S."/>
            <person name="Long H."/>
            <person name="Ramasamy R.K."/>
            <person name="Rodriguez J.C."/>
            <person name="Van S.L."/>
            <person name="Yuan L."/>
            <person name="Wang Z."/>
            <person name="Xia Z."/>
            <person name="Xiao L."/>
            <person name="Anderson O.D."/>
            <person name="Ouyang S."/>
            <person name="Liang Y."/>
            <person name="Zimin A.V."/>
            <person name="Pertea G."/>
            <person name="Qi P."/>
            <person name="Bennetzen J.L."/>
            <person name="Dai X."/>
            <person name="Dawson M.W."/>
            <person name="Muller H.G."/>
            <person name="Kugler K."/>
            <person name="Rivarola-Duarte L."/>
            <person name="Spannagl M."/>
            <person name="Mayer K.F.X."/>
            <person name="Lu F.H."/>
            <person name="Bevan M.W."/>
            <person name="Leroy P."/>
            <person name="Li P."/>
            <person name="You F.M."/>
            <person name="Sun Q."/>
            <person name="Liu Z."/>
            <person name="Lyons E."/>
            <person name="Wicker T."/>
            <person name="Salzberg S.L."/>
            <person name="Devos K.M."/>
            <person name="Dvorak J."/>
        </authorList>
    </citation>
    <scope>NUCLEOTIDE SEQUENCE [LARGE SCALE GENOMIC DNA]</scope>
    <source>
        <strain evidence="16">cv. AL8/78</strain>
    </source>
</reference>
<reference evidence="16" key="5">
    <citation type="journal article" date="2021" name="G3 (Bethesda)">
        <title>Aegilops tauschii genome assembly Aet v5.0 features greater sequence contiguity and improved annotation.</title>
        <authorList>
            <person name="Wang L."/>
            <person name="Zhu T."/>
            <person name="Rodriguez J.C."/>
            <person name="Deal K.R."/>
            <person name="Dubcovsky J."/>
            <person name="McGuire P.E."/>
            <person name="Lux T."/>
            <person name="Spannagl M."/>
            <person name="Mayer K.F.X."/>
            <person name="Baldrich P."/>
            <person name="Meyers B.C."/>
            <person name="Huo N."/>
            <person name="Gu Y.Q."/>
            <person name="Zhou H."/>
            <person name="Devos K.M."/>
            <person name="Bennetzen J.L."/>
            <person name="Unver T."/>
            <person name="Budak H."/>
            <person name="Gulick P.J."/>
            <person name="Galiba G."/>
            <person name="Kalapos B."/>
            <person name="Nelson D.R."/>
            <person name="Li P."/>
            <person name="You F.M."/>
            <person name="Luo M.C."/>
            <person name="Dvorak J."/>
        </authorList>
    </citation>
    <scope>NUCLEOTIDE SEQUENCE [LARGE SCALE GENOMIC DNA]</scope>
    <source>
        <strain evidence="16">cv. AL8/78</strain>
    </source>
</reference>
<comment type="catalytic activity">
    <reaction evidence="7">
        <text>RNA(n) + a ribonucleoside 5'-triphosphate = RNA(n+1) + diphosphate</text>
        <dbReference type="Rhea" id="RHEA:21248"/>
        <dbReference type="Rhea" id="RHEA-COMP:14527"/>
        <dbReference type="Rhea" id="RHEA-COMP:17342"/>
        <dbReference type="ChEBI" id="CHEBI:33019"/>
        <dbReference type="ChEBI" id="CHEBI:61557"/>
        <dbReference type="ChEBI" id="CHEBI:140395"/>
        <dbReference type="EC" id="2.7.7.6"/>
    </reaction>
</comment>
<protein>
    <recommendedName>
        <fullName evidence="2">DNA-directed RNA polymerase</fullName>
        <ecNumber evidence="2">2.7.7.6</ecNumber>
    </recommendedName>
</protein>
<evidence type="ECO:0000256" key="1">
    <source>
        <dbReference type="ARBA" id="ARBA00006835"/>
    </source>
</evidence>
<evidence type="ECO:0000256" key="4">
    <source>
        <dbReference type="ARBA" id="ARBA00022679"/>
    </source>
</evidence>
<dbReference type="FunFam" id="3.90.1070.20:FF:000001">
    <property type="entry name" value="DNA-directed RNA polymerase subunit beta"/>
    <property type="match status" value="1"/>
</dbReference>
<feature type="region of interest" description="Disordered" evidence="9">
    <location>
        <begin position="51"/>
        <end position="95"/>
    </location>
</feature>
<sequence>PNSSLPASAPPPISPLPLARGGEPTHPPHPRAPLGLRLAPAMEDDEYEEGMEMDMGGHQHLQHRGYGAEEEVEGGYAGGGDGEDEEEEARDEEEITQEDAWAVISAYFEEKGLVRQQLDSFDEFIQNTMQEIVDESADIEIRPESQHNPGRQAEFAETLHKISFGQIYLSKPMMTEADGETATLFPKSARLRNLTYSAPLYVDVSYRVVKKGHDCEEVTETAEYPKVFIGKVPIMLRSSYCTLFQQSEKDLTELGECPYDQGGYFVINGSEKVLIAQEKMSTNHVYVFKKRQPNKFAYVGEVRSMAENQNRPASSMFVRMLSRAGAKGGSSGQYIRATLPYIRADIPIIIVFRALGFVADKDILEHICYDFSDTQMMELLRPSLEEAFVIQNQQVALDYIGKRGATVGVTREKRIKYAKEILQKEMLPHVGVGEFCETKKAYYFGYIIHRLLMCALGRRAEDDRDHYGNKRLDLAGPLLGGLFRMLFRKLTRDVRSYVQKCVDNGKEVNLQFAIKAKTITSGLKYSLATGNWGQANQAGTRAGVSQVLNRLTYASTLSHLRRLNSPIGREGKLAKPRQLHNSHWGMMCPAETPEGQACGLVKNLALMVYITVGSAANPILEFLEEWGTENFEEISPAVIPQAAKIFVNGCWVGIHRNPDLLVKTLRRLRRQIDVNTEVGVVRDIRLKELRLYTDYGRCSRPLFIVENQRLLIKKKHIRALQQRETPDEGWHDLVAKGFIEYIDTEEEETTMISMTIRDLETSRHNPGEAYSETYTHCEIHPSLILGVCASIIPFPDHNQSPRNTYQSAMGKQAMGIYVTNYQLRMGHIGLRSVLPTKASCYYSCYGTFALQAVTSWH</sequence>
<evidence type="ECO:0000256" key="2">
    <source>
        <dbReference type="ARBA" id="ARBA00012418"/>
    </source>
</evidence>
<evidence type="ECO:0000313" key="16">
    <source>
        <dbReference type="EnsemblPlants" id="AET5Gv20875300.6"/>
    </source>
</evidence>
<reference evidence="16" key="4">
    <citation type="submission" date="2019-03" db="UniProtKB">
        <authorList>
            <consortium name="EnsemblPlants"/>
        </authorList>
    </citation>
    <scope>IDENTIFICATION</scope>
</reference>
<evidence type="ECO:0000256" key="3">
    <source>
        <dbReference type="ARBA" id="ARBA00022478"/>
    </source>
</evidence>
<dbReference type="GO" id="GO:0003899">
    <property type="term" value="F:DNA-directed RNA polymerase activity"/>
    <property type="evidence" value="ECO:0007669"/>
    <property type="project" value="UniProtKB-EC"/>
</dbReference>
<dbReference type="Pfam" id="PF04563">
    <property type="entry name" value="RNA_pol_Rpb2_1"/>
    <property type="match status" value="1"/>
</dbReference>
<name>A0A453LPX2_AEGTS</name>
<reference evidence="17" key="1">
    <citation type="journal article" date="2014" name="Science">
        <title>Ancient hybridizations among the ancestral genomes of bread wheat.</title>
        <authorList>
            <consortium name="International Wheat Genome Sequencing Consortium,"/>
            <person name="Marcussen T."/>
            <person name="Sandve S.R."/>
            <person name="Heier L."/>
            <person name="Spannagl M."/>
            <person name="Pfeifer M."/>
            <person name="Jakobsen K.S."/>
            <person name="Wulff B.B."/>
            <person name="Steuernagel B."/>
            <person name="Mayer K.F."/>
            <person name="Olsen O.A."/>
        </authorList>
    </citation>
    <scope>NUCLEOTIDE SEQUENCE [LARGE SCALE GENOMIC DNA]</scope>
    <source>
        <strain evidence="17">cv. AL8/78</strain>
    </source>
</reference>
<dbReference type="EC" id="2.7.7.6" evidence="2"/>
<dbReference type="GO" id="GO:0032549">
    <property type="term" value="F:ribonucleoside binding"/>
    <property type="evidence" value="ECO:0007669"/>
    <property type="project" value="InterPro"/>
</dbReference>
<dbReference type="EnsemblPlants" id="AET5Gv20875300.6">
    <property type="protein sequence ID" value="AET5Gv20875300.6"/>
    <property type="gene ID" value="AET5Gv20875300"/>
</dbReference>
<evidence type="ECO:0000259" key="11">
    <source>
        <dbReference type="Pfam" id="PF04561"/>
    </source>
</evidence>
<evidence type="ECO:0000259" key="14">
    <source>
        <dbReference type="Pfam" id="PF04566"/>
    </source>
</evidence>
<dbReference type="InterPro" id="IPR007647">
    <property type="entry name" value="RNA_pol_Rpb2_5"/>
</dbReference>
<evidence type="ECO:0000256" key="7">
    <source>
        <dbReference type="ARBA" id="ARBA00048552"/>
    </source>
</evidence>
<dbReference type="Pfam" id="PF04565">
    <property type="entry name" value="RNA_pol_Rpb2_3"/>
    <property type="match status" value="1"/>
</dbReference>
<feature type="region of interest" description="Disordered" evidence="9">
    <location>
        <begin position="1"/>
        <end position="36"/>
    </location>
</feature>
<accession>A0A453LPX2</accession>
<feature type="domain" description="DNA-directed RNA polymerase subunit 2 hybrid-binding" evidence="10">
    <location>
        <begin position="788"/>
        <end position="827"/>
    </location>
</feature>
<dbReference type="SUPFAM" id="SSF64484">
    <property type="entry name" value="beta and beta-prime subunits of DNA dependent RNA-polymerase"/>
    <property type="match status" value="1"/>
</dbReference>
<dbReference type="GO" id="GO:0006351">
    <property type="term" value="P:DNA-templated transcription"/>
    <property type="evidence" value="ECO:0007669"/>
    <property type="project" value="InterPro"/>
</dbReference>
<dbReference type="Gene3D" id="2.40.50.150">
    <property type="match status" value="1"/>
</dbReference>
<keyword evidence="3" id="KW-0240">DNA-directed RNA polymerase</keyword>
<evidence type="ECO:0000259" key="13">
    <source>
        <dbReference type="Pfam" id="PF04565"/>
    </source>
</evidence>
<dbReference type="Gene3D" id="3.90.1070.20">
    <property type="match status" value="1"/>
</dbReference>
<feature type="domain" description="RNA polymerase Rpb2" evidence="15">
    <location>
        <begin position="730"/>
        <end position="781"/>
    </location>
</feature>
<dbReference type="PANTHER" id="PTHR20856">
    <property type="entry name" value="DNA-DIRECTED RNA POLYMERASE I SUBUNIT 2"/>
    <property type="match status" value="1"/>
</dbReference>
<dbReference type="Gene3D" id="3.90.1110.10">
    <property type="entry name" value="RNA polymerase Rpb2, domain 2"/>
    <property type="match status" value="1"/>
</dbReference>
<dbReference type="InterPro" id="IPR037033">
    <property type="entry name" value="DNA-dir_RNAP_su2_hyb_sf"/>
</dbReference>
<evidence type="ECO:0000259" key="10">
    <source>
        <dbReference type="Pfam" id="PF00562"/>
    </source>
</evidence>
<dbReference type="AlphaFoldDB" id="A0A453LPX2"/>
<dbReference type="GO" id="GO:0000428">
    <property type="term" value="C:DNA-directed RNA polymerase complex"/>
    <property type="evidence" value="ECO:0007669"/>
    <property type="project" value="UniProtKB-KW"/>
</dbReference>
<dbReference type="InterPro" id="IPR007646">
    <property type="entry name" value="RNA_pol_Rpb2_4"/>
</dbReference>
<keyword evidence="4" id="KW-0808">Transferase</keyword>
<reference evidence="17" key="2">
    <citation type="journal article" date="2017" name="Nat. Plants">
        <title>The Aegilops tauschii genome reveals multiple impacts of transposons.</title>
        <authorList>
            <person name="Zhao G."/>
            <person name="Zou C."/>
            <person name="Li K."/>
            <person name="Wang K."/>
            <person name="Li T."/>
            <person name="Gao L."/>
            <person name="Zhang X."/>
            <person name="Wang H."/>
            <person name="Yang Z."/>
            <person name="Liu X."/>
            <person name="Jiang W."/>
            <person name="Mao L."/>
            <person name="Kong X."/>
            <person name="Jiao Y."/>
            <person name="Jia J."/>
        </authorList>
    </citation>
    <scope>NUCLEOTIDE SEQUENCE [LARGE SCALE GENOMIC DNA]</scope>
    <source>
        <strain evidence="17">cv. AL8/78</strain>
    </source>
</reference>
<evidence type="ECO:0000256" key="5">
    <source>
        <dbReference type="ARBA" id="ARBA00022695"/>
    </source>
</evidence>
<dbReference type="InterPro" id="IPR007120">
    <property type="entry name" value="DNA-dir_RNAP_su2_dom"/>
</dbReference>
<evidence type="ECO:0000259" key="12">
    <source>
        <dbReference type="Pfam" id="PF04563"/>
    </source>
</evidence>
<dbReference type="InterPro" id="IPR007645">
    <property type="entry name" value="RNA_pol_Rpb2_3"/>
</dbReference>
<feature type="compositionally biased region" description="Acidic residues" evidence="9">
    <location>
        <begin position="81"/>
        <end position="95"/>
    </location>
</feature>
<keyword evidence="17" id="KW-1185">Reference proteome</keyword>
<dbReference type="FunFam" id="3.90.1100.10:FF:000003">
    <property type="entry name" value="DNA-directed RNA polymerase subunit beta"/>
    <property type="match status" value="1"/>
</dbReference>
<dbReference type="Pfam" id="PF04566">
    <property type="entry name" value="RNA_pol_Rpb2_4"/>
    <property type="match status" value="1"/>
</dbReference>
<dbReference type="NCBIfam" id="NF007175">
    <property type="entry name" value="PRK09606.1"/>
    <property type="match status" value="1"/>
</dbReference>
<dbReference type="FunFam" id="3.90.1110.10:FF:000005">
    <property type="entry name" value="DNA-directed RNA polymerase subunit beta"/>
    <property type="match status" value="1"/>
</dbReference>
<comment type="similarity">
    <text evidence="1 8">Belongs to the RNA polymerase beta chain family.</text>
</comment>
<dbReference type="InterPro" id="IPR014724">
    <property type="entry name" value="RNA_pol_RPB2_OB-fold"/>
</dbReference>
<evidence type="ECO:0000256" key="6">
    <source>
        <dbReference type="ARBA" id="ARBA00023163"/>
    </source>
</evidence>
<evidence type="ECO:0000256" key="9">
    <source>
        <dbReference type="SAM" id="MobiDB-lite"/>
    </source>
</evidence>
<evidence type="ECO:0000256" key="8">
    <source>
        <dbReference type="RuleBase" id="RU000434"/>
    </source>
</evidence>
<evidence type="ECO:0000313" key="17">
    <source>
        <dbReference type="Proteomes" id="UP000015105"/>
    </source>
</evidence>
<dbReference type="FunFam" id="3.90.1100.10:FF:000005">
    <property type="entry name" value="DNA-directed RNA polymerase subunit beta"/>
    <property type="match status" value="1"/>
</dbReference>
<organism evidence="16 17">
    <name type="scientific">Aegilops tauschii subsp. strangulata</name>
    <name type="common">Goatgrass</name>
    <dbReference type="NCBI Taxonomy" id="200361"/>
    <lineage>
        <taxon>Eukaryota</taxon>
        <taxon>Viridiplantae</taxon>
        <taxon>Streptophyta</taxon>
        <taxon>Embryophyta</taxon>
        <taxon>Tracheophyta</taxon>
        <taxon>Spermatophyta</taxon>
        <taxon>Magnoliopsida</taxon>
        <taxon>Liliopsida</taxon>
        <taxon>Poales</taxon>
        <taxon>Poaceae</taxon>
        <taxon>BOP clade</taxon>
        <taxon>Pooideae</taxon>
        <taxon>Triticodae</taxon>
        <taxon>Triticeae</taxon>
        <taxon>Triticinae</taxon>
        <taxon>Aegilops</taxon>
    </lineage>
</organism>
<proteinExistence type="inferred from homology"/>
<evidence type="ECO:0000259" key="15">
    <source>
        <dbReference type="Pfam" id="PF04567"/>
    </source>
</evidence>
<feature type="domain" description="RNA polymerase Rpb2" evidence="11">
    <location>
        <begin position="282"/>
        <end position="473"/>
    </location>
</feature>
<feature type="domain" description="RNA polymerase beta subunit protrusion" evidence="12">
    <location>
        <begin position="112"/>
        <end position="521"/>
    </location>
</feature>
<keyword evidence="6" id="KW-0804">Transcription</keyword>
<dbReference type="Gene3D" id="2.40.270.10">
    <property type="entry name" value="DNA-directed RNA polymerase, subunit 2, domain 6"/>
    <property type="match status" value="1"/>
</dbReference>